<evidence type="ECO:0000256" key="13">
    <source>
        <dbReference type="ARBA" id="ARBA00022840"/>
    </source>
</evidence>
<evidence type="ECO:0000256" key="14">
    <source>
        <dbReference type="ARBA" id="ARBA00022989"/>
    </source>
</evidence>
<dbReference type="PANTHER" id="PTHR48008:SF14">
    <property type="entry name" value="PROTEIN KINASE DOMAIN-CONTAINING PROTEIN"/>
    <property type="match status" value="1"/>
</dbReference>
<keyword evidence="15" id="KW-0472">Membrane</keyword>
<keyword evidence="9" id="KW-0732">Signal</keyword>
<evidence type="ECO:0000256" key="1">
    <source>
        <dbReference type="ARBA" id="ARBA00004162"/>
    </source>
</evidence>
<comment type="catalytic activity">
    <reaction evidence="19">
        <text>L-seryl-[protein] + ATP = O-phospho-L-seryl-[protein] + ADP + H(+)</text>
        <dbReference type="Rhea" id="RHEA:17989"/>
        <dbReference type="Rhea" id="RHEA-COMP:9863"/>
        <dbReference type="Rhea" id="RHEA-COMP:11604"/>
        <dbReference type="ChEBI" id="CHEBI:15378"/>
        <dbReference type="ChEBI" id="CHEBI:29999"/>
        <dbReference type="ChEBI" id="CHEBI:30616"/>
        <dbReference type="ChEBI" id="CHEBI:83421"/>
        <dbReference type="ChEBI" id="CHEBI:456216"/>
        <dbReference type="EC" id="2.7.11.1"/>
    </reaction>
</comment>
<dbReference type="Pfam" id="PF00069">
    <property type="entry name" value="Pkinase"/>
    <property type="match status" value="1"/>
</dbReference>
<dbReference type="SMART" id="SM00220">
    <property type="entry name" value="S_TKc"/>
    <property type="match status" value="1"/>
</dbReference>
<proteinExistence type="predicted"/>
<keyword evidence="13" id="KW-0067">ATP-binding</keyword>
<dbReference type="Proteomes" id="UP001604277">
    <property type="component" value="Unassembled WGS sequence"/>
</dbReference>
<comment type="subcellular location">
    <subcellularLocation>
        <location evidence="1">Cell membrane</location>
        <topology evidence="1">Single-pass membrane protein</topology>
    </subcellularLocation>
</comment>
<dbReference type="FunFam" id="1.10.510.10:FF:000358">
    <property type="entry name" value="Putative leucine-rich repeat receptor-like serine/threonine-protein kinase"/>
    <property type="match status" value="1"/>
</dbReference>
<evidence type="ECO:0000256" key="10">
    <source>
        <dbReference type="ARBA" id="ARBA00022737"/>
    </source>
</evidence>
<keyword evidence="4" id="KW-0723">Serine/threonine-protein kinase</keyword>
<keyword evidence="7" id="KW-0808">Transferase</keyword>
<dbReference type="AlphaFoldDB" id="A0ABD1PUR5"/>
<keyword evidence="16" id="KW-0675">Receptor</keyword>
<keyword evidence="14" id="KW-1133">Transmembrane helix</keyword>
<evidence type="ECO:0000256" key="5">
    <source>
        <dbReference type="ARBA" id="ARBA00022553"/>
    </source>
</evidence>
<keyword evidence="12" id="KW-0418">Kinase</keyword>
<evidence type="ECO:0000256" key="19">
    <source>
        <dbReference type="ARBA" id="ARBA00048679"/>
    </source>
</evidence>
<evidence type="ECO:0000256" key="15">
    <source>
        <dbReference type="ARBA" id="ARBA00023136"/>
    </source>
</evidence>
<dbReference type="InterPro" id="IPR011009">
    <property type="entry name" value="Kinase-like_dom_sf"/>
</dbReference>
<dbReference type="InterPro" id="IPR000719">
    <property type="entry name" value="Prot_kinase_dom"/>
</dbReference>
<evidence type="ECO:0000259" key="20">
    <source>
        <dbReference type="PROSITE" id="PS50011"/>
    </source>
</evidence>
<dbReference type="SUPFAM" id="SSF56112">
    <property type="entry name" value="Protein kinase-like (PK-like)"/>
    <property type="match status" value="1"/>
</dbReference>
<evidence type="ECO:0000256" key="12">
    <source>
        <dbReference type="ARBA" id="ARBA00022777"/>
    </source>
</evidence>
<evidence type="ECO:0000256" key="3">
    <source>
        <dbReference type="ARBA" id="ARBA00022475"/>
    </source>
</evidence>
<keyword evidence="17" id="KW-0325">Glycoprotein</keyword>
<dbReference type="Gene3D" id="1.10.510.10">
    <property type="entry name" value="Transferase(Phosphotransferase) domain 1"/>
    <property type="match status" value="1"/>
</dbReference>
<dbReference type="PROSITE" id="PS00108">
    <property type="entry name" value="PROTEIN_KINASE_ST"/>
    <property type="match status" value="1"/>
</dbReference>
<keyword evidence="5" id="KW-0597">Phosphoprotein</keyword>
<keyword evidence="6" id="KW-0433">Leucine-rich repeat</keyword>
<accession>A0ABD1PUR5</accession>
<keyword evidence="22" id="KW-1185">Reference proteome</keyword>
<evidence type="ECO:0000256" key="16">
    <source>
        <dbReference type="ARBA" id="ARBA00023170"/>
    </source>
</evidence>
<evidence type="ECO:0000256" key="8">
    <source>
        <dbReference type="ARBA" id="ARBA00022692"/>
    </source>
</evidence>
<dbReference type="PROSITE" id="PS50011">
    <property type="entry name" value="PROTEIN_KINASE_DOM"/>
    <property type="match status" value="1"/>
</dbReference>
<keyword evidence="10" id="KW-0677">Repeat</keyword>
<dbReference type="InterPro" id="IPR052451">
    <property type="entry name" value="Ser/Thr_kinase-like"/>
</dbReference>
<dbReference type="GO" id="GO:0005524">
    <property type="term" value="F:ATP binding"/>
    <property type="evidence" value="ECO:0007669"/>
    <property type="project" value="UniProtKB-KW"/>
</dbReference>
<comment type="caution">
    <text evidence="21">The sequence shown here is derived from an EMBL/GenBank/DDBJ whole genome shotgun (WGS) entry which is preliminary data.</text>
</comment>
<dbReference type="EMBL" id="JBFOLJ010000017">
    <property type="protein sequence ID" value="KAL2467660.1"/>
    <property type="molecule type" value="Genomic_DNA"/>
</dbReference>
<evidence type="ECO:0000313" key="22">
    <source>
        <dbReference type="Proteomes" id="UP001604277"/>
    </source>
</evidence>
<protein>
    <recommendedName>
        <fullName evidence="2">non-specific serine/threonine protein kinase</fullName>
        <ecNumber evidence="2">2.7.11.1</ecNumber>
    </recommendedName>
</protein>
<dbReference type="GO" id="GO:0004674">
    <property type="term" value="F:protein serine/threonine kinase activity"/>
    <property type="evidence" value="ECO:0007669"/>
    <property type="project" value="UniProtKB-KW"/>
</dbReference>
<evidence type="ECO:0000313" key="21">
    <source>
        <dbReference type="EMBL" id="KAL2467660.1"/>
    </source>
</evidence>
<evidence type="ECO:0000256" key="7">
    <source>
        <dbReference type="ARBA" id="ARBA00022679"/>
    </source>
</evidence>
<evidence type="ECO:0000256" key="4">
    <source>
        <dbReference type="ARBA" id="ARBA00022527"/>
    </source>
</evidence>
<organism evidence="21 22">
    <name type="scientific">Forsythia ovata</name>
    <dbReference type="NCBI Taxonomy" id="205694"/>
    <lineage>
        <taxon>Eukaryota</taxon>
        <taxon>Viridiplantae</taxon>
        <taxon>Streptophyta</taxon>
        <taxon>Embryophyta</taxon>
        <taxon>Tracheophyta</taxon>
        <taxon>Spermatophyta</taxon>
        <taxon>Magnoliopsida</taxon>
        <taxon>eudicotyledons</taxon>
        <taxon>Gunneridae</taxon>
        <taxon>Pentapetalae</taxon>
        <taxon>asterids</taxon>
        <taxon>lamiids</taxon>
        <taxon>Lamiales</taxon>
        <taxon>Oleaceae</taxon>
        <taxon>Forsythieae</taxon>
        <taxon>Forsythia</taxon>
    </lineage>
</organism>
<keyword evidence="11" id="KW-0547">Nucleotide-binding</keyword>
<reference evidence="22" key="1">
    <citation type="submission" date="2024-07" db="EMBL/GenBank/DDBJ databases">
        <title>Two chromosome-level genome assemblies of Korean endemic species Abeliophyllum distichum and Forsythia ovata (Oleaceae).</title>
        <authorList>
            <person name="Jang H."/>
        </authorList>
    </citation>
    <scope>NUCLEOTIDE SEQUENCE [LARGE SCALE GENOMIC DNA]</scope>
</reference>
<sequence>MLQRLNIAVDVALALEYLHHGQENPIVHCDLKPSNVLLNEDMTARVGDFGISKLFGEEEAEIQTNTLATIGYMAPEYGSEGKVSTRSDVYSYGIILLEMFTRKKPTDEMFGAEMSLKQWVSEALQENSINEVLATGLLEREDEHLFVKEQCVSSIFGLAMECSKNSPDERINMKETVAKLQKIKATFLASTRRRRQ</sequence>
<keyword evidence="3" id="KW-1003">Cell membrane</keyword>
<evidence type="ECO:0000256" key="11">
    <source>
        <dbReference type="ARBA" id="ARBA00022741"/>
    </source>
</evidence>
<evidence type="ECO:0000256" key="9">
    <source>
        <dbReference type="ARBA" id="ARBA00022729"/>
    </source>
</evidence>
<evidence type="ECO:0000256" key="17">
    <source>
        <dbReference type="ARBA" id="ARBA00023180"/>
    </source>
</evidence>
<feature type="domain" description="Protein kinase" evidence="20">
    <location>
        <begin position="1"/>
        <end position="188"/>
    </location>
</feature>
<comment type="catalytic activity">
    <reaction evidence="18">
        <text>L-threonyl-[protein] + ATP = O-phospho-L-threonyl-[protein] + ADP + H(+)</text>
        <dbReference type="Rhea" id="RHEA:46608"/>
        <dbReference type="Rhea" id="RHEA-COMP:11060"/>
        <dbReference type="Rhea" id="RHEA-COMP:11605"/>
        <dbReference type="ChEBI" id="CHEBI:15378"/>
        <dbReference type="ChEBI" id="CHEBI:30013"/>
        <dbReference type="ChEBI" id="CHEBI:30616"/>
        <dbReference type="ChEBI" id="CHEBI:61977"/>
        <dbReference type="ChEBI" id="CHEBI:456216"/>
        <dbReference type="EC" id="2.7.11.1"/>
    </reaction>
</comment>
<gene>
    <name evidence="21" type="ORF">Fot_51185</name>
</gene>
<dbReference type="EC" id="2.7.11.1" evidence="2"/>
<evidence type="ECO:0000256" key="6">
    <source>
        <dbReference type="ARBA" id="ARBA00022614"/>
    </source>
</evidence>
<name>A0ABD1PUR5_9LAMI</name>
<keyword evidence="8" id="KW-0812">Transmembrane</keyword>
<dbReference type="PANTHER" id="PTHR48008">
    <property type="entry name" value="LEUCINE-RICH REPEAT RECEPTOR-LIKE PROTEIN KINASE IMK3-RELATED"/>
    <property type="match status" value="1"/>
</dbReference>
<dbReference type="GO" id="GO:0005886">
    <property type="term" value="C:plasma membrane"/>
    <property type="evidence" value="ECO:0007669"/>
    <property type="project" value="UniProtKB-SubCell"/>
</dbReference>
<evidence type="ECO:0000256" key="18">
    <source>
        <dbReference type="ARBA" id="ARBA00047899"/>
    </source>
</evidence>
<evidence type="ECO:0000256" key="2">
    <source>
        <dbReference type="ARBA" id="ARBA00012513"/>
    </source>
</evidence>
<dbReference type="InterPro" id="IPR008271">
    <property type="entry name" value="Ser/Thr_kinase_AS"/>
</dbReference>